<dbReference type="Gene3D" id="3.40.50.11320">
    <property type="match status" value="1"/>
</dbReference>
<reference evidence="6 7" key="1">
    <citation type="submission" date="2024-06" db="EMBL/GenBank/DDBJ databases">
        <title>A chromosome level genome sequence of Diviner's sage (Salvia divinorum).</title>
        <authorList>
            <person name="Ford S.A."/>
            <person name="Ro D.-K."/>
            <person name="Ness R.W."/>
            <person name="Phillips M.A."/>
        </authorList>
    </citation>
    <scope>NUCLEOTIDE SEQUENCE [LARGE SCALE GENOMIC DNA]</scope>
    <source>
        <strain evidence="6">SAF-2024a</strain>
        <tissue evidence="6">Leaf</tissue>
    </source>
</reference>
<protein>
    <submittedName>
        <fullName evidence="6">Serine carboxypeptidase II-2</fullName>
    </submittedName>
</protein>
<keyword evidence="3" id="KW-0645">Protease</keyword>
<evidence type="ECO:0000256" key="2">
    <source>
        <dbReference type="ARBA" id="ARBA00022645"/>
    </source>
</evidence>
<keyword evidence="4" id="KW-0378">Hydrolase</keyword>
<dbReference type="AlphaFoldDB" id="A0ABD1I866"/>
<sequence>MKLQTIRPWRAWYDDGQVGGWTEEYGGLTFVTVRGAGHEVPLHKPKQALTLIKSFLSGKSMPEMELLSDS</sequence>
<dbReference type="Proteomes" id="UP001567538">
    <property type="component" value="Unassembled WGS sequence"/>
</dbReference>
<evidence type="ECO:0000256" key="4">
    <source>
        <dbReference type="ARBA" id="ARBA00022801"/>
    </source>
</evidence>
<gene>
    <name evidence="6" type="primary">CXP</name>
    <name evidence="6" type="ORF">AAHA92_05974</name>
</gene>
<evidence type="ECO:0000256" key="1">
    <source>
        <dbReference type="ARBA" id="ARBA00009431"/>
    </source>
</evidence>
<evidence type="ECO:0000256" key="3">
    <source>
        <dbReference type="ARBA" id="ARBA00022670"/>
    </source>
</evidence>
<dbReference type="Pfam" id="PF00450">
    <property type="entry name" value="Peptidase_S10"/>
    <property type="match status" value="1"/>
</dbReference>
<dbReference type="InterPro" id="IPR029058">
    <property type="entry name" value="AB_hydrolase_fold"/>
</dbReference>
<dbReference type="InterPro" id="IPR001563">
    <property type="entry name" value="Peptidase_S10"/>
</dbReference>
<comment type="similarity">
    <text evidence="1">Belongs to the peptidase S10 family.</text>
</comment>
<name>A0ABD1I866_SALDI</name>
<evidence type="ECO:0000256" key="5">
    <source>
        <dbReference type="ARBA" id="ARBA00023180"/>
    </source>
</evidence>
<dbReference type="PROSITE" id="PS00560">
    <property type="entry name" value="CARBOXYPEPT_SER_HIS"/>
    <property type="match status" value="1"/>
</dbReference>
<dbReference type="EMBL" id="JBEAFC010000003">
    <property type="protein sequence ID" value="KAL1563516.1"/>
    <property type="molecule type" value="Genomic_DNA"/>
</dbReference>
<evidence type="ECO:0000313" key="6">
    <source>
        <dbReference type="EMBL" id="KAL1563516.1"/>
    </source>
</evidence>
<evidence type="ECO:0000313" key="7">
    <source>
        <dbReference type="Proteomes" id="UP001567538"/>
    </source>
</evidence>
<keyword evidence="2 6" id="KW-0121">Carboxypeptidase</keyword>
<keyword evidence="5" id="KW-0325">Glycoprotein</keyword>
<dbReference type="GO" id="GO:0006508">
    <property type="term" value="P:proteolysis"/>
    <property type="evidence" value="ECO:0007669"/>
    <property type="project" value="UniProtKB-KW"/>
</dbReference>
<comment type="caution">
    <text evidence="6">The sequence shown here is derived from an EMBL/GenBank/DDBJ whole genome shotgun (WGS) entry which is preliminary data.</text>
</comment>
<keyword evidence="7" id="KW-1185">Reference proteome</keyword>
<dbReference type="GO" id="GO:0004180">
    <property type="term" value="F:carboxypeptidase activity"/>
    <property type="evidence" value="ECO:0007669"/>
    <property type="project" value="UniProtKB-KW"/>
</dbReference>
<accession>A0ABD1I866</accession>
<dbReference type="InterPro" id="IPR033124">
    <property type="entry name" value="Ser_caboxypep_his_AS"/>
</dbReference>
<dbReference type="SUPFAM" id="SSF53474">
    <property type="entry name" value="alpha/beta-Hydrolases"/>
    <property type="match status" value="1"/>
</dbReference>
<proteinExistence type="inferred from homology"/>
<organism evidence="6 7">
    <name type="scientific">Salvia divinorum</name>
    <name type="common">Maria pastora</name>
    <name type="synonym">Diviner's sage</name>
    <dbReference type="NCBI Taxonomy" id="28513"/>
    <lineage>
        <taxon>Eukaryota</taxon>
        <taxon>Viridiplantae</taxon>
        <taxon>Streptophyta</taxon>
        <taxon>Embryophyta</taxon>
        <taxon>Tracheophyta</taxon>
        <taxon>Spermatophyta</taxon>
        <taxon>Magnoliopsida</taxon>
        <taxon>eudicotyledons</taxon>
        <taxon>Gunneridae</taxon>
        <taxon>Pentapetalae</taxon>
        <taxon>asterids</taxon>
        <taxon>lamiids</taxon>
        <taxon>Lamiales</taxon>
        <taxon>Lamiaceae</taxon>
        <taxon>Nepetoideae</taxon>
        <taxon>Mentheae</taxon>
        <taxon>Salviinae</taxon>
        <taxon>Salvia</taxon>
        <taxon>Salvia subgen. Calosphace</taxon>
    </lineage>
</organism>